<dbReference type="EMBL" id="UINC01018256">
    <property type="protein sequence ID" value="SVA76510.1"/>
    <property type="molecule type" value="Genomic_DNA"/>
</dbReference>
<dbReference type="SUPFAM" id="SSF52540">
    <property type="entry name" value="P-loop containing nucleoside triphosphate hydrolases"/>
    <property type="match status" value="1"/>
</dbReference>
<protein>
    <recommendedName>
        <fullName evidence="2">Sulfotransferase domain-containing protein</fullName>
    </recommendedName>
</protein>
<reference evidence="1" key="1">
    <citation type="submission" date="2018-05" db="EMBL/GenBank/DDBJ databases">
        <authorList>
            <person name="Lanie J.A."/>
            <person name="Ng W.-L."/>
            <person name="Kazmierczak K.M."/>
            <person name="Andrzejewski T.M."/>
            <person name="Davidsen T.M."/>
            <person name="Wayne K.J."/>
            <person name="Tettelin H."/>
            <person name="Glass J.I."/>
            <person name="Rusch D."/>
            <person name="Podicherti R."/>
            <person name="Tsui H.-C.T."/>
            <person name="Winkler M.E."/>
        </authorList>
    </citation>
    <scope>NUCLEOTIDE SEQUENCE</scope>
</reference>
<dbReference type="Pfam" id="PF13469">
    <property type="entry name" value="Sulfotransfer_3"/>
    <property type="match status" value="1"/>
</dbReference>
<proteinExistence type="predicted"/>
<dbReference type="InterPro" id="IPR027417">
    <property type="entry name" value="P-loop_NTPase"/>
</dbReference>
<accession>A0A381YHU3</accession>
<name>A0A381YHU3_9ZZZZ</name>
<dbReference type="AlphaFoldDB" id="A0A381YHU3"/>
<dbReference type="Gene3D" id="3.40.50.300">
    <property type="entry name" value="P-loop containing nucleotide triphosphate hydrolases"/>
    <property type="match status" value="1"/>
</dbReference>
<organism evidence="1">
    <name type="scientific">marine metagenome</name>
    <dbReference type="NCBI Taxonomy" id="408172"/>
    <lineage>
        <taxon>unclassified sequences</taxon>
        <taxon>metagenomes</taxon>
        <taxon>ecological metagenomes</taxon>
    </lineage>
</organism>
<gene>
    <name evidence="1" type="ORF">METZ01_LOCUS129364</name>
</gene>
<evidence type="ECO:0008006" key="2">
    <source>
        <dbReference type="Google" id="ProtNLM"/>
    </source>
</evidence>
<evidence type="ECO:0000313" key="1">
    <source>
        <dbReference type="EMBL" id="SVA76510.1"/>
    </source>
</evidence>
<sequence>MCFCPGFNEPLSCEDMGEWPHGICRKDFVENPVLDFKKFQKESLSYIIEYKQCYGLDENIWHSIIMDSKNVDEIHSKLEEHFKEIKIFGYRWNQSLCYFYEWINKGPNYLWLSIIRNPLDRACSSFEKHRWTFSDSLNNTISFAQKIQDTVNNQQFHLVYYEDLVENPEQTLREIYDFFECPIEDINLTEIKGSNGETFIPQSSSIRDVYTKKDGYLTDADSYSGLYRQQINRYKRDAWKGSCDAYATFKKGLLEFSQYERYFTE</sequence>